<keyword evidence="1" id="KW-0472">Membrane</keyword>
<dbReference type="RefSeq" id="WP_152279405.1">
    <property type="nucleotide sequence ID" value="NZ_WFKK01000001.1"/>
</dbReference>
<organism evidence="2 3">
    <name type="scientific">Poseidonibacter ostreae</name>
    <dbReference type="NCBI Taxonomy" id="2654171"/>
    <lineage>
        <taxon>Bacteria</taxon>
        <taxon>Pseudomonadati</taxon>
        <taxon>Campylobacterota</taxon>
        <taxon>Epsilonproteobacteria</taxon>
        <taxon>Campylobacterales</taxon>
        <taxon>Arcobacteraceae</taxon>
        <taxon>Poseidonibacter</taxon>
    </lineage>
</organism>
<reference evidence="2 3" key="1">
    <citation type="submission" date="2019-10" db="EMBL/GenBank/DDBJ databases">
        <title>Poseidonibacter ostreae sp. nov., isolated from the gut of the Ostrea denselamellosa.</title>
        <authorList>
            <person name="Choi A."/>
        </authorList>
    </citation>
    <scope>NUCLEOTIDE SEQUENCE [LARGE SCALE GENOMIC DNA]</scope>
    <source>
        <strain evidence="2 3">SJOD-M-33</strain>
    </source>
</reference>
<proteinExistence type="predicted"/>
<keyword evidence="1" id="KW-1133">Transmembrane helix</keyword>
<gene>
    <name evidence="2" type="ORF">GBG19_00270</name>
</gene>
<sequence>MLKKPSIGTSLNVFFKQNWWLTGISNIILFVLIIYTLSDISQLKKDWTDKIDLAMSNVIAVTPDGRIRVIKRELVRTDTDAFQNYIKNLSKKMDVSESILTYGFDKNIARTITSPQALDRINEDFNLLGREFFDSKSQYETFLRYWYNELKKGSLPKKIQILSSKIEYTPLPEDRFSVSIELKTQKDFIDKISNVNSEIVVSDFITLEGFIRPSEYSTIDNPMGLRIDSTSLNIFTYENFRKTYR</sequence>
<dbReference type="EMBL" id="WFKK01000001">
    <property type="protein sequence ID" value="KAB7891303.1"/>
    <property type="molecule type" value="Genomic_DNA"/>
</dbReference>
<keyword evidence="1" id="KW-0812">Transmembrane</keyword>
<accession>A0A6L4WX29</accession>
<evidence type="ECO:0000313" key="2">
    <source>
        <dbReference type="EMBL" id="KAB7891303.1"/>
    </source>
</evidence>
<name>A0A6L4WX29_9BACT</name>
<evidence type="ECO:0000256" key="1">
    <source>
        <dbReference type="SAM" id="Phobius"/>
    </source>
</evidence>
<evidence type="ECO:0000313" key="3">
    <source>
        <dbReference type="Proteomes" id="UP000472839"/>
    </source>
</evidence>
<feature type="transmembrane region" description="Helical" evidence="1">
    <location>
        <begin position="20"/>
        <end position="37"/>
    </location>
</feature>
<protein>
    <submittedName>
        <fullName evidence="2">Uncharacterized protein</fullName>
    </submittedName>
</protein>
<dbReference type="Proteomes" id="UP000472839">
    <property type="component" value="Unassembled WGS sequence"/>
</dbReference>
<dbReference type="AlphaFoldDB" id="A0A6L4WX29"/>
<comment type="caution">
    <text evidence="2">The sequence shown here is derived from an EMBL/GenBank/DDBJ whole genome shotgun (WGS) entry which is preliminary data.</text>
</comment>